<protein>
    <submittedName>
        <fullName evidence="1">Uncharacterized protein</fullName>
    </submittedName>
</protein>
<dbReference type="EMBL" id="JABDTM020028445">
    <property type="protein sequence ID" value="KAH0808933.1"/>
    <property type="molecule type" value="Genomic_DNA"/>
</dbReference>
<evidence type="ECO:0000313" key="2">
    <source>
        <dbReference type="Proteomes" id="UP000719412"/>
    </source>
</evidence>
<comment type="caution">
    <text evidence="1">The sequence shown here is derived from an EMBL/GenBank/DDBJ whole genome shotgun (WGS) entry which is preliminary data.</text>
</comment>
<reference evidence="1" key="1">
    <citation type="journal article" date="2020" name="J Insects Food Feed">
        <title>The yellow mealworm (Tenebrio molitor) genome: a resource for the emerging insects as food and feed industry.</title>
        <authorList>
            <person name="Eriksson T."/>
            <person name="Andere A."/>
            <person name="Kelstrup H."/>
            <person name="Emery V."/>
            <person name="Picard C."/>
        </authorList>
    </citation>
    <scope>NUCLEOTIDE SEQUENCE</scope>
    <source>
        <strain evidence="1">Stoneville</strain>
        <tissue evidence="1">Whole head</tissue>
    </source>
</reference>
<name>A0A8J6H6F5_TENMO</name>
<dbReference type="Proteomes" id="UP000719412">
    <property type="component" value="Unassembled WGS sequence"/>
</dbReference>
<organism evidence="1 2">
    <name type="scientific">Tenebrio molitor</name>
    <name type="common">Yellow mealworm beetle</name>
    <dbReference type="NCBI Taxonomy" id="7067"/>
    <lineage>
        <taxon>Eukaryota</taxon>
        <taxon>Metazoa</taxon>
        <taxon>Ecdysozoa</taxon>
        <taxon>Arthropoda</taxon>
        <taxon>Hexapoda</taxon>
        <taxon>Insecta</taxon>
        <taxon>Pterygota</taxon>
        <taxon>Neoptera</taxon>
        <taxon>Endopterygota</taxon>
        <taxon>Coleoptera</taxon>
        <taxon>Polyphaga</taxon>
        <taxon>Cucujiformia</taxon>
        <taxon>Tenebrionidae</taxon>
        <taxon>Tenebrio</taxon>
    </lineage>
</organism>
<dbReference type="AlphaFoldDB" id="A0A8J6H6F5"/>
<reference evidence="1" key="2">
    <citation type="submission" date="2021-08" db="EMBL/GenBank/DDBJ databases">
        <authorList>
            <person name="Eriksson T."/>
        </authorList>
    </citation>
    <scope>NUCLEOTIDE SEQUENCE</scope>
    <source>
        <strain evidence="1">Stoneville</strain>
        <tissue evidence="1">Whole head</tissue>
    </source>
</reference>
<gene>
    <name evidence="1" type="ORF">GEV33_013857</name>
</gene>
<keyword evidence="2" id="KW-1185">Reference proteome</keyword>
<sequence>MDSPKTRIDGASLCTGDDLTSALLSSRPSEETGPEVFGDVCRSEIQGTVEIFEAVAIKVKEDVEDKQLKHCYPTMKEMVGKIDGTKPRMINDMKRIVGPYGKWCRNERKQPRKNHGDN</sequence>
<evidence type="ECO:0000313" key="1">
    <source>
        <dbReference type="EMBL" id="KAH0808933.1"/>
    </source>
</evidence>
<proteinExistence type="predicted"/>
<accession>A0A8J6H6F5</accession>